<keyword evidence="1" id="KW-0732">Signal</keyword>
<evidence type="ECO:0008006" key="4">
    <source>
        <dbReference type="Google" id="ProtNLM"/>
    </source>
</evidence>
<evidence type="ECO:0000313" key="3">
    <source>
        <dbReference type="Proteomes" id="UP000198462"/>
    </source>
</evidence>
<dbReference type="AlphaFoldDB" id="A0A219B5G2"/>
<accession>A0A219B5G2</accession>
<keyword evidence="3" id="KW-1185">Reference proteome</keyword>
<dbReference type="InterPro" id="IPR032710">
    <property type="entry name" value="NTF2-like_dom_sf"/>
</dbReference>
<reference evidence="3" key="1">
    <citation type="submission" date="2017-05" db="EMBL/GenBank/DDBJ databases">
        <authorList>
            <person name="Lin X."/>
        </authorList>
    </citation>
    <scope>NUCLEOTIDE SEQUENCE [LARGE SCALE GENOMIC DNA]</scope>
    <source>
        <strain evidence="3">JLT2012</strain>
    </source>
</reference>
<evidence type="ECO:0000313" key="2">
    <source>
        <dbReference type="EMBL" id="OWV33587.1"/>
    </source>
</evidence>
<organism evidence="2 3">
    <name type="scientific">Pacificimonas flava</name>
    <dbReference type="NCBI Taxonomy" id="1234595"/>
    <lineage>
        <taxon>Bacteria</taxon>
        <taxon>Pseudomonadati</taxon>
        <taxon>Pseudomonadota</taxon>
        <taxon>Alphaproteobacteria</taxon>
        <taxon>Sphingomonadales</taxon>
        <taxon>Sphingosinicellaceae</taxon>
        <taxon>Pacificimonas</taxon>
    </lineage>
</organism>
<dbReference type="Proteomes" id="UP000198462">
    <property type="component" value="Unassembled WGS sequence"/>
</dbReference>
<sequence length="161" mass="17638">MKPSAFLSTAALLFAACSSASVAAPEADDEFQTFFAWWNEAFQTPGAFTAENFSEYLTEDATLTLEGETVINGVDEWATHFQRIQAGGGEVELVVPFKEAFKADDKIYTYHVIRSRRDGEVGCSLAAGHADMEGDKIAAITLVRQDLDMENGPVDPECWTE</sequence>
<evidence type="ECO:0000256" key="1">
    <source>
        <dbReference type="SAM" id="SignalP"/>
    </source>
</evidence>
<name>A0A219B5G2_9SPHN</name>
<dbReference type="RefSeq" id="WP_088712360.1">
    <property type="nucleotide sequence ID" value="NZ_NFZT01000001.1"/>
</dbReference>
<feature type="chain" id="PRO_5012758760" description="SnoaL-like domain-containing protein" evidence="1">
    <location>
        <begin position="24"/>
        <end position="161"/>
    </location>
</feature>
<protein>
    <recommendedName>
        <fullName evidence="4">SnoaL-like domain-containing protein</fullName>
    </recommendedName>
</protein>
<gene>
    <name evidence="2" type="ORF">B5C34_09015</name>
</gene>
<comment type="caution">
    <text evidence="2">The sequence shown here is derived from an EMBL/GenBank/DDBJ whole genome shotgun (WGS) entry which is preliminary data.</text>
</comment>
<feature type="signal peptide" evidence="1">
    <location>
        <begin position="1"/>
        <end position="23"/>
    </location>
</feature>
<dbReference type="SUPFAM" id="SSF54427">
    <property type="entry name" value="NTF2-like"/>
    <property type="match status" value="1"/>
</dbReference>
<proteinExistence type="predicted"/>
<dbReference type="OrthoDB" id="7569074at2"/>
<dbReference type="PROSITE" id="PS51257">
    <property type="entry name" value="PROKAR_LIPOPROTEIN"/>
    <property type="match status" value="1"/>
</dbReference>
<dbReference type="EMBL" id="NFZT01000001">
    <property type="protein sequence ID" value="OWV33587.1"/>
    <property type="molecule type" value="Genomic_DNA"/>
</dbReference>